<dbReference type="SMART" id="SM00220">
    <property type="entry name" value="S_TKc"/>
    <property type="match status" value="1"/>
</dbReference>
<dbReference type="InterPro" id="IPR011009">
    <property type="entry name" value="Kinase-like_dom_sf"/>
</dbReference>
<protein>
    <submittedName>
        <fullName evidence="3">HET-domain-containing protein</fullName>
    </submittedName>
</protein>
<keyword evidence="4" id="KW-1185">Reference proteome</keyword>
<comment type="caution">
    <text evidence="3">The sequence shown here is derived from an EMBL/GenBank/DDBJ whole genome shotgun (WGS) entry which is preliminary data.</text>
</comment>
<dbReference type="Gene3D" id="1.10.510.10">
    <property type="entry name" value="Transferase(Phosphotransferase) domain 1"/>
    <property type="match status" value="1"/>
</dbReference>
<dbReference type="PANTHER" id="PTHR33112:SF10">
    <property type="entry name" value="TOL"/>
    <property type="match status" value="1"/>
</dbReference>
<dbReference type="PROSITE" id="PS00108">
    <property type="entry name" value="PROTEIN_KINASE_ST"/>
    <property type="match status" value="1"/>
</dbReference>
<dbReference type="InterPro" id="IPR008271">
    <property type="entry name" value="Ser/Thr_kinase_AS"/>
</dbReference>
<name>A0ABR1SBZ5_9PEZI</name>
<feature type="domain" description="Protein kinase" evidence="2">
    <location>
        <begin position="189"/>
        <end position="492"/>
    </location>
</feature>
<dbReference type="EMBL" id="JAQQWI010000007">
    <property type="protein sequence ID" value="KAK8029348.1"/>
    <property type="molecule type" value="Genomic_DNA"/>
</dbReference>
<accession>A0ABR1SBZ5</accession>
<dbReference type="PANTHER" id="PTHR33112">
    <property type="entry name" value="DOMAIN PROTEIN, PUTATIVE-RELATED"/>
    <property type="match status" value="1"/>
</dbReference>
<dbReference type="SUPFAM" id="SSF56112">
    <property type="entry name" value="Protein kinase-like (PK-like)"/>
    <property type="match status" value="1"/>
</dbReference>
<dbReference type="CDD" id="cd00180">
    <property type="entry name" value="PKc"/>
    <property type="match status" value="1"/>
</dbReference>
<sequence length="1158" mass="132607">MRSKFSPRKTAEARHIDTQSKLFRKLVEDRSLNNFQDQSFLPCDRIRDLVTRERVRSALAGLTSDNTGTPVSIPDRTSLENFILSEPGARRLFLILARTRLLNHLFVLKRHEFDDGKLPVLIKGTPNARTPGYPFQDRERNGRHDFFSEWDFNDWNLVCSTQWEFLAPKFGGETFHFEFHTHHPLPYLGREDKPADDGFFGEVLFTKIHKSHLARDHWHGPNNEETINIAIKRAKDHRELAGFFDREANNLQKIQSYRSPHLIKPIAAYKHGTERCLMFPWADGGNLWTYWVTHDSPNPNGDEVEVIWLISQFVGLCSALEELHTNETEHCVHGDLKPENILMFSREESTPILQIADMGLSAFHQEANTNMRVASGVGSGTSRYKPPEHDPDSPRSRSYDVWSMGCILLELLVWFTSGKGALQEFKKQTPYFWFHQPGGSYTIQPDVHVYMKIAGQKLRPESSFMDILLLIRTHLLVAKDNRYQAKDLHNKLNSIHISCQEEPSSYRVATVFPYPDPDTREIRQEPPSILISPTLDVPKPRTRSPRPLPRTDLDAPATAGGVELFVTEPPNNPNSSYGSTKNRDMQSRALQDSWESVPDNGFCNILFREVDWDQVKPKDLEETPRLCSGFHNLNSLAEVFPASCNLSDLQISSLKCDLCKMLLDKLRDVEIQLPSLITLQCNETHVGLYKGRDLLSLYTDPFSHRHQGRPPLGLPRLLDPDSMDHFKLLQQWLKLCDSEHDKCRREVKKGQPSMPTRLLEVSKPPRLIESRSITPERYVALSHCWGIVSKRFSTVESNFSQLKKSIDIEALPQTFRDAIQVTRGLGIKYIWIDSLCIIQDDEKDWYREAGKMELVFSEAYCTIGASSARSSVEGFLARGPPRRCLQLSIANTGNVFVCPAIDDFHKDVELGPLNRRGWVLQERALSRRTIYYTSTQVYWECGEGVRCETLGCLQKLDFTRPTDRPVALLGLQKRMANAFCTSAAYGMFSAFFPRGLLWKRAQQLSCFMEPIQWAPGHQVPSWSWLSKLGAIEYLRPEFETVSWATKEFKRPMLRDNAEGDVRKEGEEFLEGLARPVLLGKGELSPIVYDLKDDYDRERLRCIVIGRDKVDTHMTAQKFYALIIHPKADCPSDTFYERVGVGILRTFHIGDGGSWVKVI</sequence>
<dbReference type="Pfam" id="PF00069">
    <property type="entry name" value="Pkinase"/>
    <property type="match status" value="1"/>
</dbReference>
<evidence type="ECO:0000256" key="1">
    <source>
        <dbReference type="SAM" id="MobiDB-lite"/>
    </source>
</evidence>
<proteinExistence type="predicted"/>
<gene>
    <name evidence="3" type="ORF">PG991_006404</name>
</gene>
<evidence type="ECO:0000259" key="2">
    <source>
        <dbReference type="PROSITE" id="PS50011"/>
    </source>
</evidence>
<dbReference type="Pfam" id="PF06985">
    <property type="entry name" value="HET"/>
    <property type="match status" value="1"/>
</dbReference>
<dbReference type="Proteomes" id="UP001396898">
    <property type="component" value="Unassembled WGS sequence"/>
</dbReference>
<feature type="compositionally biased region" description="Basic and acidic residues" evidence="1">
    <location>
        <begin position="385"/>
        <end position="396"/>
    </location>
</feature>
<feature type="region of interest" description="Disordered" evidence="1">
    <location>
        <begin position="530"/>
        <end position="587"/>
    </location>
</feature>
<organism evidence="3 4">
    <name type="scientific">Apiospora marii</name>
    <dbReference type="NCBI Taxonomy" id="335849"/>
    <lineage>
        <taxon>Eukaryota</taxon>
        <taxon>Fungi</taxon>
        <taxon>Dikarya</taxon>
        <taxon>Ascomycota</taxon>
        <taxon>Pezizomycotina</taxon>
        <taxon>Sordariomycetes</taxon>
        <taxon>Xylariomycetidae</taxon>
        <taxon>Amphisphaeriales</taxon>
        <taxon>Apiosporaceae</taxon>
        <taxon>Apiospora</taxon>
    </lineage>
</organism>
<reference evidence="3 4" key="1">
    <citation type="submission" date="2023-01" db="EMBL/GenBank/DDBJ databases">
        <title>Analysis of 21 Apiospora genomes using comparative genomics revels a genus with tremendous synthesis potential of carbohydrate active enzymes and secondary metabolites.</title>
        <authorList>
            <person name="Sorensen T."/>
        </authorList>
    </citation>
    <scope>NUCLEOTIDE SEQUENCE [LARGE SCALE GENOMIC DNA]</scope>
    <source>
        <strain evidence="3 4">CBS 20057</strain>
    </source>
</reference>
<feature type="region of interest" description="Disordered" evidence="1">
    <location>
        <begin position="374"/>
        <end position="396"/>
    </location>
</feature>
<evidence type="ECO:0000313" key="4">
    <source>
        <dbReference type="Proteomes" id="UP001396898"/>
    </source>
</evidence>
<dbReference type="PROSITE" id="PS50011">
    <property type="entry name" value="PROTEIN_KINASE_DOM"/>
    <property type="match status" value="1"/>
</dbReference>
<evidence type="ECO:0000313" key="3">
    <source>
        <dbReference type="EMBL" id="KAK8029348.1"/>
    </source>
</evidence>
<dbReference type="InterPro" id="IPR010730">
    <property type="entry name" value="HET"/>
</dbReference>
<dbReference type="InterPro" id="IPR000719">
    <property type="entry name" value="Prot_kinase_dom"/>
</dbReference>